<dbReference type="Proteomes" id="UP000294194">
    <property type="component" value="Unassembled WGS sequence"/>
</dbReference>
<evidence type="ECO:0000313" key="2">
    <source>
        <dbReference type="Proteomes" id="UP000294194"/>
    </source>
</evidence>
<keyword evidence="2" id="KW-1185">Reference proteome</keyword>
<dbReference type="InterPro" id="IPR021555">
    <property type="entry name" value="DUF3000"/>
</dbReference>
<organism evidence="1 2">
    <name type="scientific">Glaciihabitans arcticus</name>
    <dbReference type="NCBI Taxonomy" id="2668039"/>
    <lineage>
        <taxon>Bacteria</taxon>
        <taxon>Bacillati</taxon>
        <taxon>Actinomycetota</taxon>
        <taxon>Actinomycetes</taxon>
        <taxon>Micrococcales</taxon>
        <taxon>Microbacteriaceae</taxon>
        <taxon>Glaciihabitans</taxon>
    </lineage>
</organism>
<gene>
    <name evidence="1" type="ORF">EYE40_05005</name>
</gene>
<comment type="caution">
    <text evidence="1">The sequence shown here is derived from an EMBL/GenBank/DDBJ whole genome shotgun (WGS) entry which is preliminary data.</text>
</comment>
<evidence type="ECO:0000313" key="1">
    <source>
        <dbReference type="EMBL" id="TBN56807.1"/>
    </source>
</evidence>
<proteinExistence type="predicted"/>
<sequence length="227" mass="24424">MLLHARRASRRGERRASLRIYRTKFSVRIVSDTPAEAPVPAPFAAALDAVRRAVPRPELVVTEIPAPGGLAPWSIALAADVTPARHANDSELGTGRFILLYDPSAPDAWGGEFRIVCFAQAPLETDIGLDPFLASVSWSWLVDALESRGAGYHSASGTATRILSTGFGELESQGDGAQIELRASWTPTDHDVTSHVEGWSELLCMLAGFPPAIEGVSLLSKRRVGRE</sequence>
<accession>A0A4Q9GUF9</accession>
<name>A0A4Q9GUF9_9MICO</name>
<protein>
    <submittedName>
        <fullName evidence="1">DUF3000 domain-containing protein</fullName>
    </submittedName>
</protein>
<dbReference type="Pfam" id="PF11452">
    <property type="entry name" value="DUF3000"/>
    <property type="match status" value="1"/>
</dbReference>
<reference evidence="2" key="1">
    <citation type="submission" date="2019-02" db="EMBL/GenBank/DDBJ databases">
        <title>Glaciihabitans arcticus sp. nov., a psychrotolerant bacterium isolated from polar soil.</title>
        <authorList>
            <person name="Dahal R.H."/>
        </authorList>
    </citation>
    <scope>NUCLEOTIDE SEQUENCE [LARGE SCALE GENOMIC DNA]</scope>
    <source>
        <strain evidence="2">RP-3-7</strain>
    </source>
</reference>
<dbReference type="EMBL" id="SISG01000001">
    <property type="protein sequence ID" value="TBN56807.1"/>
    <property type="molecule type" value="Genomic_DNA"/>
</dbReference>
<dbReference type="AlphaFoldDB" id="A0A4Q9GUF9"/>